<proteinExistence type="inferred from homology"/>
<gene>
    <name evidence="6" type="ORF">GCM10009069_03970</name>
</gene>
<protein>
    <recommendedName>
        <fullName evidence="4">Aminotransferase</fullName>
        <ecNumber evidence="4">2.6.1.-</ecNumber>
    </recommendedName>
</protein>
<dbReference type="NCBIfam" id="NF006604">
    <property type="entry name" value="PRK09148.1"/>
    <property type="match status" value="1"/>
</dbReference>
<accession>A0A8J3CPS4</accession>
<dbReference type="InterPro" id="IPR004839">
    <property type="entry name" value="Aminotransferase_I/II_large"/>
</dbReference>
<keyword evidence="2 4" id="KW-0032">Aminotransferase</keyword>
<evidence type="ECO:0000256" key="3">
    <source>
        <dbReference type="ARBA" id="ARBA00022679"/>
    </source>
</evidence>
<dbReference type="InterPro" id="IPR015422">
    <property type="entry name" value="PyrdxlP-dep_Trfase_small"/>
</dbReference>
<dbReference type="EMBL" id="BMZH01000001">
    <property type="protein sequence ID" value="GHA83857.1"/>
    <property type="molecule type" value="Genomic_DNA"/>
</dbReference>
<reference evidence="6" key="1">
    <citation type="journal article" date="2014" name="Int. J. Syst. Evol. Microbiol.">
        <title>Complete genome sequence of Corynebacterium casei LMG S-19264T (=DSM 44701T), isolated from a smear-ripened cheese.</title>
        <authorList>
            <consortium name="US DOE Joint Genome Institute (JGI-PGF)"/>
            <person name="Walter F."/>
            <person name="Albersmeier A."/>
            <person name="Kalinowski J."/>
            <person name="Ruckert C."/>
        </authorList>
    </citation>
    <scope>NUCLEOTIDE SEQUENCE</scope>
    <source>
        <strain evidence="6">KCTC 32513</strain>
    </source>
</reference>
<dbReference type="PANTHER" id="PTHR42832">
    <property type="entry name" value="AMINO ACID AMINOTRANSFERASE"/>
    <property type="match status" value="1"/>
</dbReference>
<organism evidence="6 7">
    <name type="scientific">Algimonas arctica</name>
    <dbReference type="NCBI Taxonomy" id="1479486"/>
    <lineage>
        <taxon>Bacteria</taxon>
        <taxon>Pseudomonadati</taxon>
        <taxon>Pseudomonadota</taxon>
        <taxon>Alphaproteobacteria</taxon>
        <taxon>Maricaulales</taxon>
        <taxon>Robiginitomaculaceae</taxon>
        <taxon>Algimonas</taxon>
    </lineage>
</organism>
<reference evidence="6" key="2">
    <citation type="submission" date="2020-09" db="EMBL/GenBank/DDBJ databases">
        <authorList>
            <person name="Sun Q."/>
            <person name="Kim S."/>
        </authorList>
    </citation>
    <scope>NUCLEOTIDE SEQUENCE</scope>
    <source>
        <strain evidence="6">KCTC 32513</strain>
    </source>
</reference>
<comment type="cofactor">
    <cofactor evidence="1 4">
        <name>pyridoxal 5'-phosphate</name>
        <dbReference type="ChEBI" id="CHEBI:597326"/>
    </cofactor>
</comment>
<feature type="domain" description="Aminotransferase class I/classII large" evidence="5">
    <location>
        <begin position="41"/>
        <end position="394"/>
    </location>
</feature>
<dbReference type="InterPro" id="IPR015421">
    <property type="entry name" value="PyrdxlP-dep_Trfase_major"/>
</dbReference>
<name>A0A8J3CPS4_9PROT</name>
<keyword evidence="7" id="KW-1185">Reference proteome</keyword>
<sequence length="408" mass="44814">MNWPVPDKTFRDEFYRIQRLPPYVFAEVNKLKAELRADGQDIIDFGFGNPDLPTPKHVIDKLIETVQKPGVTGYSASRGIKGLRQACARYYDRRFDVALDPETQVIASMGSKEGFANLAQAITAPGDVIYAPDPSYPLHAYGFIIAGASIKGIPAITADEYLAGVKKALAEDEKPPMAIVVCFPSNPTGMTCELSFYEEIVAIAKANDIIILSDLAYSEIYFGDPPHSIFEVPGSRDILAVETTSLSKTYSMAGWRMGFVVGHEKLIGALTRVKSYLDYGAFTPVQVAACAALDGPQDCVEHARAIYRARRDVMIESFARAGWDNIPSPDASMFAWAPLPEAYRDMGSLKFSKYLMKNASVAVSPGNGFGDHGEGYVRIALVENEQRIRQAARNIKQMMLRDSAIATD</sequence>
<dbReference type="RefSeq" id="WP_189494861.1">
    <property type="nucleotide sequence ID" value="NZ_BMZH01000001.1"/>
</dbReference>
<dbReference type="PROSITE" id="PS00105">
    <property type="entry name" value="AA_TRANSFER_CLASS_1"/>
    <property type="match status" value="1"/>
</dbReference>
<dbReference type="Gene3D" id="3.40.640.10">
    <property type="entry name" value="Type I PLP-dependent aspartate aminotransferase-like (Major domain)"/>
    <property type="match status" value="1"/>
</dbReference>
<dbReference type="AlphaFoldDB" id="A0A8J3CPS4"/>
<dbReference type="SUPFAM" id="SSF53383">
    <property type="entry name" value="PLP-dependent transferases"/>
    <property type="match status" value="1"/>
</dbReference>
<comment type="caution">
    <text evidence="6">The sequence shown here is derived from an EMBL/GenBank/DDBJ whole genome shotgun (WGS) entry which is preliminary data.</text>
</comment>
<evidence type="ECO:0000313" key="6">
    <source>
        <dbReference type="EMBL" id="GHA83857.1"/>
    </source>
</evidence>
<dbReference type="CDD" id="cd00609">
    <property type="entry name" value="AAT_like"/>
    <property type="match status" value="1"/>
</dbReference>
<dbReference type="Proteomes" id="UP000634004">
    <property type="component" value="Unassembled WGS sequence"/>
</dbReference>
<dbReference type="PANTHER" id="PTHR42832:SF1">
    <property type="entry name" value="GLUTAMATE-PYRUVATE AMINOTRANSFERASE ALAC"/>
    <property type="match status" value="1"/>
</dbReference>
<evidence type="ECO:0000313" key="7">
    <source>
        <dbReference type="Proteomes" id="UP000634004"/>
    </source>
</evidence>
<dbReference type="GO" id="GO:0008483">
    <property type="term" value="F:transaminase activity"/>
    <property type="evidence" value="ECO:0007669"/>
    <property type="project" value="UniProtKB-KW"/>
</dbReference>
<comment type="similarity">
    <text evidence="4">Belongs to the class-I pyridoxal-phosphate-dependent aminotransferase family.</text>
</comment>
<dbReference type="InterPro" id="IPR004838">
    <property type="entry name" value="NHTrfase_class1_PyrdxlP-BS"/>
</dbReference>
<dbReference type="InterPro" id="IPR050881">
    <property type="entry name" value="LL-DAP_aminotransferase"/>
</dbReference>
<keyword evidence="3 4" id="KW-0808">Transferase</keyword>
<evidence type="ECO:0000256" key="1">
    <source>
        <dbReference type="ARBA" id="ARBA00001933"/>
    </source>
</evidence>
<dbReference type="Pfam" id="PF00155">
    <property type="entry name" value="Aminotran_1_2"/>
    <property type="match status" value="1"/>
</dbReference>
<dbReference type="InterPro" id="IPR015424">
    <property type="entry name" value="PyrdxlP-dep_Trfase"/>
</dbReference>
<dbReference type="GO" id="GO:0030170">
    <property type="term" value="F:pyridoxal phosphate binding"/>
    <property type="evidence" value="ECO:0007669"/>
    <property type="project" value="InterPro"/>
</dbReference>
<dbReference type="Gene3D" id="3.90.1150.10">
    <property type="entry name" value="Aspartate Aminotransferase, domain 1"/>
    <property type="match status" value="1"/>
</dbReference>
<evidence type="ECO:0000259" key="5">
    <source>
        <dbReference type="Pfam" id="PF00155"/>
    </source>
</evidence>
<evidence type="ECO:0000256" key="2">
    <source>
        <dbReference type="ARBA" id="ARBA00022576"/>
    </source>
</evidence>
<evidence type="ECO:0000256" key="4">
    <source>
        <dbReference type="RuleBase" id="RU000481"/>
    </source>
</evidence>
<dbReference type="EC" id="2.6.1.-" evidence="4"/>